<evidence type="ECO:0000313" key="3">
    <source>
        <dbReference type="EMBL" id="MCD2198248.1"/>
    </source>
</evidence>
<dbReference type="InterPro" id="IPR030802">
    <property type="entry name" value="Permease_MalE"/>
</dbReference>
<reference evidence="3 4" key="1">
    <citation type="submission" date="2021-11" db="EMBL/GenBank/DDBJ databases">
        <title>Draft genome sequence of Actinomycetospora sp. SF1 isolated from the rhizosphere soil.</title>
        <authorList>
            <person name="Duangmal K."/>
            <person name="Chantavorakit T."/>
        </authorList>
    </citation>
    <scope>NUCLEOTIDE SEQUENCE [LARGE SCALE GENOMIC DNA]</scope>
    <source>
        <strain evidence="3 4">TBRC 5722</strain>
    </source>
</reference>
<evidence type="ECO:0000256" key="2">
    <source>
        <dbReference type="SAM" id="Phobius"/>
    </source>
</evidence>
<name>A0ABS8PJ00_9PSEU</name>
<keyword evidence="2" id="KW-0812">Transmembrane</keyword>
<feature type="transmembrane region" description="Helical" evidence="2">
    <location>
        <begin position="68"/>
        <end position="90"/>
    </location>
</feature>
<keyword evidence="2" id="KW-0472">Membrane</keyword>
<evidence type="ECO:0000313" key="4">
    <source>
        <dbReference type="Proteomes" id="UP001199469"/>
    </source>
</evidence>
<dbReference type="Proteomes" id="UP001199469">
    <property type="component" value="Unassembled WGS sequence"/>
</dbReference>
<evidence type="ECO:0000256" key="1">
    <source>
        <dbReference type="SAM" id="MobiDB-lite"/>
    </source>
</evidence>
<accession>A0ABS8PJ00</accession>
<dbReference type="PANTHER" id="PTHR30188:SF13">
    <property type="entry name" value="CONSERVED HYPOTHETICAL INTEGRAL MEMBRANE PROTEIN YRBE3B"/>
    <property type="match status" value="1"/>
</dbReference>
<feature type="transmembrane region" description="Helical" evidence="2">
    <location>
        <begin position="166"/>
        <end position="189"/>
    </location>
</feature>
<feature type="transmembrane region" description="Helical" evidence="2">
    <location>
        <begin position="264"/>
        <end position="284"/>
    </location>
</feature>
<protein>
    <submittedName>
        <fullName evidence="3">ABC transporter permease</fullName>
    </submittedName>
</protein>
<feature type="transmembrane region" description="Helical" evidence="2">
    <location>
        <begin position="223"/>
        <end position="244"/>
    </location>
</feature>
<dbReference type="RefSeq" id="WP_230741030.1">
    <property type="nucleotide sequence ID" value="NZ_JAJNDB010000012.1"/>
</dbReference>
<dbReference type="Pfam" id="PF02405">
    <property type="entry name" value="MlaE"/>
    <property type="match status" value="1"/>
</dbReference>
<organism evidence="3 4">
    <name type="scientific">Actinomycetospora endophytica</name>
    <dbReference type="NCBI Taxonomy" id="2291215"/>
    <lineage>
        <taxon>Bacteria</taxon>
        <taxon>Bacillati</taxon>
        <taxon>Actinomycetota</taxon>
        <taxon>Actinomycetes</taxon>
        <taxon>Pseudonocardiales</taxon>
        <taxon>Pseudonocardiaceae</taxon>
        <taxon>Actinomycetospora</taxon>
    </lineage>
</organism>
<keyword evidence="2" id="KW-1133">Transmembrane helix</keyword>
<dbReference type="PANTHER" id="PTHR30188">
    <property type="entry name" value="ABC TRANSPORTER PERMEASE PROTEIN-RELATED"/>
    <property type="match status" value="1"/>
</dbReference>
<dbReference type="EMBL" id="JAJNDB010000012">
    <property type="protein sequence ID" value="MCD2198248.1"/>
    <property type="molecule type" value="Genomic_DNA"/>
</dbReference>
<feature type="region of interest" description="Disordered" evidence="1">
    <location>
        <begin position="1"/>
        <end position="23"/>
    </location>
</feature>
<keyword evidence="4" id="KW-1185">Reference proteome</keyword>
<gene>
    <name evidence="3" type="ORF">LQ327_33275</name>
</gene>
<comment type="caution">
    <text evidence="3">The sequence shown here is derived from an EMBL/GenBank/DDBJ whole genome shotgun (WGS) entry which is preliminary data.</text>
</comment>
<sequence>MSNEATEAFARPRRPHADKRPASIGPTELDWAPGWANRTISGVGDFLDFALRAVALIPHALRSYPSEVFRYAGVLIRGSSLVVLFMLFNLGLEAGLLADTQFRPLGITSLNGAAVSVAIFRGCVQVLLGWVIAAKIGCGLVTEIGAMRINEEVDALEVMGMNPISYLVSTRIMAVVIVSPGLIIMGYWMSFWGPWLVDVPFLGSTSDGAFWNYLFALQNLTDFIIVTIWAVSSIALPTLIGAYFGYTAKGGPVGVGENTAKSMLISMATVSVIATIIIQLAYGVDANSPIGN</sequence>
<proteinExistence type="predicted"/>